<comment type="subcellular location">
    <subcellularLocation>
        <location evidence="1">Cytoplasm</location>
    </subcellularLocation>
</comment>
<reference evidence="15" key="2">
    <citation type="submission" date="2023-01" db="EMBL/GenBank/DDBJ databases">
        <title>Human gut microbiome strain richness.</title>
        <authorList>
            <person name="Chen-Liaw A."/>
        </authorList>
    </citation>
    <scope>NUCLEOTIDE SEQUENCE</scope>
    <source>
        <strain evidence="15">RTP21484st1_B7_RTP21484_190118</strain>
    </source>
</reference>
<dbReference type="InterPro" id="IPR036390">
    <property type="entry name" value="WH_DNA-bd_sf"/>
</dbReference>
<evidence type="ECO:0000256" key="13">
    <source>
        <dbReference type="PIRSR" id="PIRSR602481-2"/>
    </source>
</evidence>
<dbReference type="SUPFAM" id="SSF46785">
    <property type="entry name" value="Winged helix' DNA-binding domain"/>
    <property type="match status" value="1"/>
</dbReference>
<dbReference type="Proteomes" id="UP001212263">
    <property type="component" value="Unassembled WGS sequence"/>
</dbReference>
<dbReference type="CDD" id="cd07153">
    <property type="entry name" value="Fur_like"/>
    <property type="match status" value="1"/>
</dbReference>
<dbReference type="PANTHER" id="PTHR33202">
    <property type="entry name" value="ZINC UPTAKE REGULATION PROTEIN"/>
    <property type="match status" value="1"/>
</dbReference>
<feature type="binding site" evidence="12">
    <location>
        <position position="115"/>
    </location>
    <ligand>
        <name>Zn(2+)</name>
        <dbReference type="ChEBI" id="CHEBI:29105"/>
    </ligand>
</feature>
<comment type="subunit">
    <text evidence="3">Homodimer.</text>
</comment>
<reference evidence="14" key="1">
    <citation type="submission" date="2022-01" db="EMBL/GenBank/DDBJ databases">
        <title>Collection of gut derived symbiotic bacterial strains cultured from healthy donors.</title>
        <authorList>
            <person name="Lin H."/>
            <person name="Kohout C."/>
            <person name="Waligurski E."/>
            <person name="Pamer E.G."/>
        </authorList>
    </citation>
    <scope>NUCLEOTIDE SEQUENCE</scope>
    <source>
        <strain evidence="14">DFI.1.149</strain>
    </source>
</reference>
<dbReference type="Gene3D" id="1.10.10.10">
    <property type="entry name" value="Winged helix-like DNA-binding domain superfamily/Winged helix DNA-binding domain"/>
    <property type="match status" value="1"/>
</dbReference>
<proteinExistence type="inferred from homology"/>
<dbReference type="GO" id="GO:0008270">
    <property type="term" value="F:zinc ion binding"/>
    <property type="evidence" value="ECO:0007669"/>
    <property type="project" value="TreeGrafter"/>
</dbReference>
<keyword evidence="9" id="KW-0805">Transcription regulation</keyword>
<feature type="binding site" evidence="13">
    <location>
        <position position="144"/>
    </location>
    <ligand>
        <name>Fe cation</name>
        <dbReference type="ChEBI" id="CHEBI:24875"/>
    </ligand>
</feature>
<comment type="cofactor">
    <cofactor evidence="12">
        <name>Zn(2+)</name>
        <dbReference type="ChEBI" id="CHEBI:29105"/>
    </cofactor>
    <text evidence="12">Binds 1 zinc ion per subunit.</text>
</comment>
<keyword evidence="8 12" id="KW-0862">Zinc</keyword>
<comment type="caution">
    <text evidence="14">The sequence shown here is derived from an EMBL/GenBank/DDBJ whole genome shotgun (WGS) entry which is preliminary data.</text>
</comment>
<dbReference type="GO" id="GO:1900376">
    <property type="term" value="P:regulation of secondary metabolite biosynthetic process"/>
    <property type="evidence" value="ECO:0007669"/>
    <property type="project" value="TreeGrafter"/>
</dbReference>
<evidence type="ECO:0000256" key="5">
    <source>
        <dbReference type="ARBA" id="ARBA00022490"/>
    </source>
</evidence>
<dbReference type="GeneID" id="61275380"/>
<dbReference type="InterPro" id="IPR043135">
    <property type="entry name" value="Fur_C"/>
</dbReference>
<evidence type="ECO:0000256" key="7">
    <source>
        <dbReference type="ARBA" id="ARBA00022723"/>
    </source>
</evidence>
<comment type="similarity">
    <text evidence="2">Belongs to the Fur family.</text>
</comment>
<evidence type="ECO:0000256" key="1">
    <source>
        <dbReference type="ARBA" id="ARBA00004496"/>
    </source>
</evidence>
<sequence>MEKMVDESCSNMEKIKETVKEIFTTYLQQKGHRKTPERYAILDEIYSHTGHFDIESLYVFMKNKNYRVSRATLYNTIELLLDCKLVIKHQFGNNIAQFEKAFNNRYHEHLICQKCGKVEEFADSRINEVVEHIEDKYQFSVHHHLLYIYGLCKACRESE</sequence>
<keyword evidence="7 12" id="KW-0479">Metal-binding</keyword>
<organism evidence="14 16">
    <name type="scientific">Odoribacter splanchnicus</name>
    <dbReference type="NCBI Taxonomy" id="28118"/>
    <lineage>
        <taxon>Bacteria</taxon>
        <taxon>Pseudomonadati</taxon>
        <taxon>Bacteroidota</taxon>
        <taxon>Bacteroidia</taxon>
        <taxon>Bacteroidales</taxon>
        <taxon>Odoribacteraceae</taxon>
        <taxon>Odoribacter</taxon>
    </lineage>
</organism>
<evidence type="ECO:0000256" key="11">
    <source>
        <dbReference type="ARBA" id="ARBA00023163"/>
    </source>
</evidence>
<evidence type="ECO:0000256" key="9">
    <source>
        <dbReference type="ARBA" id="ARBA00023015"/>
    </source>
</evidence>
<comment type="cofactor">
    <cofactor evidence="13">
        <name>Mn(2+)</name>
        <dbReference type="ChEBI" id="CHEBI:29035"/>
    </cofactor>
    <cofactor evidence="13">
        <name>Fe(2+)</name>
        <dbReference type="ChEBI" id="CHEBI:29033"/>
    </cofactor>
    <text evidence="13">Binds 1 Mn(2+) or Fe(2+) ion per subunit.</text>
</comment>
<dbReference type="EMBL" id="JAKNDN010000044">
    <property type="protein sequence ID" value="MCG4961737.1"/>
    <property type="molecule type" value="Genomic_DNA"/>
</dbReference>
<dbReference type="InterPro" id="IPR036388">
    <property type="entry name" value="WH-like_DNA-bd_sf"/>
</dbReference>
<evidence type="ECO:0000256" key="6">
    <source>
        <dbReference type="ARBA" id="ARBA00022491"/>
    </source>
</evidence>
<dbReference type="Pfam" id="PF01475">
    <property type="entry name" value="FUR"/>
    <property type="match status" value="1"/>
</dbReference>
<keyword evidence="11" id="KW-0804">Transcription</keyword>
<protein>
    <recommendedName>
        <fullName evidence="4">Ferric uptake regulation protein</fullName>
    </recommendedName>
</protein>
<accession>A0AAW5CHV1</accession>
<evidence type="ECO:0000256" key="4">
    <source>
        <dbReference type="ARBA" id="ARBA00020910"/>
    </source>
</evidence>
<evidence type="ECO:0000256" key="8">
    <source>
        <dbReference type="ARBA" id="ARBA00022833"/>
    </source>
</evidence>
<feature type="binding site" evidence="12">
    <location>
        <position position="155"/>
    </location>
    <ligand>
        <name>Zn(2+)</name>
        <dbReference type="ChEBI" id="CHEBI:29105"/>
    </ligand>
</feature>
<dbReference type="InterPro" id="IPR002481">
    <property type="entry name" value="FUR"/>
</dbReference>
<keyword evidence="10" id="KW-0238">DNA-binding</keyword>
<evidence type="ECO:0000256" key="12">
    <source>
        <dbReference type="PIRSR" id="PIRSR602481-1"/>
    </source>
</evidence>
<dbReference type="EMBL" id="JAQMRD010000013">
    <property type="protein sequence ID" value="MDB9223506.1"/>
    <property type="molecule type" value="Genomic_DNA"/>
</dbReference>
<gene>
    <name evidence="14" type="ORF">L0P03_18115</name>
    <name evidence="15" type="ORF">PN645_10865</name>
</gene>
<dbReference type="AlphaFoldDB" id="A0AAW5CHV1"/>
<dbReference type="GO" id="GO:0005829">
    <property type="term" value="C:cytosol"/>
    <property type="evidence" value="ECO:0007669"/>
    <property type="project" value="TreeGrafter"/>
</dbReference>
<keyword evidence="13" id="KW-0408">Iron</keyword>
<feature type="binding site" evidence="12">
    <location>
        <position position="152"/>
    </location>
    <ligand>
        <name>Zn(2+)</name>
        <dbReference type="ChEBI" id="CHEBI:29105"/>
    </ligand>
</feature>
<keyword evidence="6" id="KW-0678">Repressor</keyword>
<dbReference type="GO" id="GO:0000976">
    <property type="term" value="F:transcription cis-regulatory region binding"/>
    <property type="evidence" value="ECO:0007669"/>
    <property type="project" value="TreeGrafter"/>
</dbReference>
<keyword evidence="5" id="KW-0963">Cytoplasm</keyword>
<dbReference type="PANTHER" id="PTHR33202:SF2">
    <property type="entry name" value="FERRIC UPTAKE REGULATION PROTEIN"/>
    <property type="match status" value="1"/>
</dbReference>
<dbReference type="Gene3D" id="3.30.1490.190">
    <property type="match status" value="1"/>
</dbReference>
<evidence type="ECO:0000256" key="2">
    <source>
        <dbReference type="ARBA" id="ARBA00007957"/>
    </source>
</evidence>
<dbReference type="Proteomes" id="UP001199750">
    <property type="component" value="Unassembled WGS sequence"/>
</dbReference>
<dbReference type="GO" id="GO:0045892">
    <property type="term" value="P:negative regulation of DNA-templated transcription"/>
    <property type="evidence" value="ECO:0007669"/>
    <property type="project" value="TreeGrafter"/>
</dbReference>
<evidence type="ECO:0000256" key="3">
    <source>
        <dbReference type="ARBA" id="ARBA00011738"/>
    </source>
</evidence>
<dbReference type="RefSeq" id="WP_013612340.1">
    <property type="nucleotide sequence ID" value="NZ_BAABYK010000001.1"/>
</dbReference>
<evidence type="ECO:0000313" key="15">
    <source>
        <dbReference type="EMBL" id="MDB9223506.1"/>
    </source>
</evidence>
<evidence type="ECO:0000313" key="14">
    <source>
        <dbReference type="EMBL" id="MCG4961737.1"/>
    </source>
</evidence>
<name>A0AAW5CHV1_9BACT</name>
<evidence type="ECO:0000256" key="10">
    <source>
        <dbReference type="ARBA" id="ARBA00023125"/>
    </source>
</evidence>
<dbReference type="GO" id="GO:0003700">
    <property type="term" value="F:DNA-binding transcription factor activity"/>
    <property type="evidence" value="ECO:0007669"/>
    <property type="project" value="InterPro"/>
</dbReference>
<feature type="binding site" evidence="12">
    <location>
        <position position="112"/>
    </location>
    <ligand>
        <name>Zn(2+)</name>
        <dbReference type="ChEBI" id="CHEBI:29105"/>
    </ligand>
</feature>
<evidence type="ECO:0000313" key="16">
    <source>
        <dbReference type="Proteomes" id="UP001199750"/>
    </source>
</evidence>